<proteinExistence type="predicted"/>
<evidence type="ECO:0000313" key="2">
    <source>
        <dbReference type="Proteomes" id="UP000275078"/>
    </source>
</evidence>
<protein>
    <submittedName>
        <fullName evidence="1">Uncharacterized protein</fullName>
    </submittedName>
</protein>
<name>A0A3N4IE53_ASCIM</name>
<keyword evidence="2" id="KW-1185">Reference proteome</keyword>
<evidence type="ECO:0000313" key="1">
    <source>
        <dbReference type="EMBL" id="RPA84425.1"/>
    </source>
</evidence>
<accession>A0A3N4IE53</accession>
<gene>
    <name evidence="1" type="ORF">BJ508DRAFT_323695</name>
</gene>
<sequence>MVAQDQKQTSLTDFDTFDPVQLFRSKLEILQQQRKNDAKPTILTRLIDSINPHDPKCEHLIDEAQIAIRRVAHVHDKRCYLDPSVHEVDSRETGYALPVYEIHAVPQPCNWVETIRILKKRQTHDDRLGFVDVQTRDKWLEDEGDAKTMSDDPQIESDAMFVLPGRDLPTAETQQFELRMPSDERLFNNDRFAKWIGLPSHIRGRRLVDWLKANYEGSTHTFYFDVVQVTTGHPHYYISFVVINTKQVTCTSKRLNEIFNYLDGWRTISADGLQVSDYNRHGTALPGLEPDEHWVRLGGFNRKYAVCSRRLTDNGRLDGPRQYFYHHSFLRAHSDPDVVFDREYTAGIGEKPLADTDIRAFLDSDRYEGRLRAKSRTPERRILLLLFMRELCIVVHHWAGVRTAADEVMDCFANDLDEERRTRNVKAFVREYTKNEYVDYVNTVKKVTIHTWQF</sequence>
<reference evidence="1 2" key="1">
    <citation type="journal article" date="2018" name="Nat. Ecol. Evol.">
        <title>Pezizomycetes genomes reveal the molecular basis of ectomycorrhizal truffle lifestyle.</title>
        <authorList>
            <person name="Murat C."/>
            <person name="Payen T."/>
            <person name="Noel B."/>
            <person name="Kuo A."/>
            <person name="Morin E."/>
            <person name="Chen J."/>
            <person name="Kohler A."/>
            <person name="Krizsan K."/>
            <person name="Balestrini R."/>
            <person name="Da Silva C."/>
            <person name="Montanini B."/>
            <person name="Hainaut M."/>
            <person name="Levati E."/>
            <person name="Barry K.W."/>
            <person name="Belfiori B."/>
            <person name="Cichocki N."/>
            <person name="Clum A."/>
            <person name="Dockter R.B."/>
            <person name="Fauchery L."/>
            <person name="Guy J."/>
            <person name="Iotti M."/>
            <person name="Le Tacon F."/>
            <person name="Lindquist E.A."/>
            <person name="Lipzen A."/>
            <person name="Malagnac F."/>
            <person name="Mello A."/>
            <person name="Molinier V."/>
            <person name="Miyauchi S."/>
            <person name="Poulain J."/>
            <person name="Riccioni C."/>
            <person name="Rubini A."/>
            <person name="Sitrit Y."/>
            <person name="Splivallo R."/>
            <person name="Traeger S."/>
            <person name="Wang M."/>
            <person name="Zifcakova L."/>
            <person name="Wipf D."/>
            <person name="Zambonelli A."/>
            <person name="Paolocci F."/>
            <person name="Nowrousian M."/>
            <person name="Ottonello S."/>
            <person name="Baldrian P."/>
            <person name="Spatafora J.W."/>
            <person name="Henrissat B."/>
            <person name="Nagy L.G."/>
            <person name="Aury J.M."/>
            <person name="Wincker P."/>
            <person name="Grigoriev I.V."/>
            <person name="Bonfante P."/>
            <person name="Martin F.M."/>
        </authorList>
    </citation>
    <scope>NUCLEOTIDE SEQUENCE [LARGE SCALE GENOMIC DNA]</scope>
    <source>
        <strain evidence="1 2">RN42</strain>
    </source>
</reference>
<organism evidence="1 2">
    <name type="scientific">Ascobolus immersus RN42</name>
    <dbReference type="NCBI Taxonomy" id="1160509"/>
    <lineage>
        <taxon>Eukaryota</taxon>
        <taxon>Fungi</taxon>
        <taxon>Dikarya</taxon>
        <taxon>Ascomycota</taxon>
        <taxon>Pezizomycotina</taxon>
        <taxon>Pezizomycetes</taxon>
        <taxon>Pezizales</taxon>
        <taxon>Ascobolaceae</taxon>
        <taxon>Ascobolus</taxon>
    </lineage>
</organism>
<dbReference type="Proteomes" id="UP000275078">
    <property type="component" value="Unassembled WGS sequence"/>
</dbReference>
<dbReference type="EMBL" id="ML119659">
    <property type="protein sequence ID" value="RPA84425.1"/>
    <property type="molecule type" value="Genomic_DNA"/>
</dbReference>
<dbReference type="AlphaFoldDB" id="A0A3N4IE53"/>